<dbReference type="PROSITE" id="PS00648">
    <property type="entry name" value="RIBONUCLEASE_P"/>
    <property type="match status" value="1"/>
</dbReference>
<keyword evidence="2 7" id="KW-0819">tRNA processing</keyword>
<evidence type="ECO:0000256" key="4">
    <source>
        <dbReference type="ARBA" id="ARBA00022759"/>
    </source>
</evidence>
<evidence type="ECO:0000256" key="5">
    <source>
        <dbReference type="ARBA" id="ARBA00022801"/>
    </source>
</evidence>
<comment type="function">
    <text evidence="1 7">RNaseP catalyzes the removal of the 5'-leader sequence from pre-tRNA to produce the mature 5'-terminus. It can also cleave other RNA substrates such as 4.5S RNA. The protein component plays an auxiliary but essential role in vivo by binding to the 5'-leader sequence and broadening the substrate specificity of the ribozyme.</text>
</comment>
<evidence type="ECO:0000256" key="3">
    <source>
        <dbReference type="ARBA" id="ARBA00022722"/>
    </source>
</evidence>
<dbReference type="Proteomes" id="UP000199513">
    <property type="component" value="Unassembled WGS sequence"/>
</dbReference>
<protein>
    <recommendedName>
        <fullName evidence="7 8">Ribonuclease P protein component</fullName>
        <shortName evidence="7">RNase P protein</shortName>
        <shortName evidence="7">RNaseP protein</shortName>
        <ecNumber evidence="7 8">3.1.26.5</ecNumber>
    </recommendedName>
    <alternativeName>
        <fullName evidence="7">Protein C5</fullName>
    </alternativeName>
</protein>
<dbReference type="InterPro" id="IPR014721">
    <property type="entry name" value="Ribsml_uS5_D2-typ_fold_subgr"/>
</dbReference>
<keyword evidence="6 7" id="KW-0694">RNA-binding</keyword>
<dbReference type="InterPro" id="IPR020539">
    <property type="entry name" value="RNase_P_CS"/>
</dbReference>
<dbReference type="GO" id="GO:0000049">
    <property type="term" value="F:tRNA binding"/>
    <property type="evidence" value="ECO:0007669"/>
    <property type="project" value="UniProtKB-UniRule"/>
</dbReference>
<comment type="subunit">
    <text evidence="7">Consists of a catalytic RNA component (M1 or rnpB) and a protein subunit.</text>
</comment>
<keyword evidence="10" id="KW-1185">Reference proteome</keyword>
<keyword evidence="4 7" id="KW-0255">Endonuclease</keyword>
<evidence type="ECO:0000256" key="6">
    <source>
        <dbReference type="ARBA" id="ARBA00022884"/>
    </source>
</evidence>
<dbReference type="SUPFAM" id="SSF54211">
    <property type="entry name" value="Ribosomal protein S5 domain 2-like"/>
    <property type="match status" value="1"/>
</dbReference>
<dbReference type="Pfam" id="PF00825">
    <property type="entry name" value="Ribonuclease_P"/>
    <property type="match status" value="1"/>
</dbReference>
<dbReference type="Gene3D" id="3.30.230.10">
    <property type="match status" value="1"/>
</dbReference>
<dbReference type="InterPro" id="IPR000100">
    <property type="entry name" value="RNase_P"/>
</dbReference>
<comment type="similarity">
    <text evidence="7">Belongs to the RnpA family.</text>
</comment>
<dbReference type="HAMAP" id="MF_00227">
    <property type="entry name" value="RNase_P"/>
    <property type="match status" value="1"/>
</dbReference>
<dbReference type="STRING" id="1003.SAMN04488541_100992"/>
<evidence type="ECO:0000256" key="2">
    <source>
        <dbReference type="ARBA" id="ARBA00022694"/>
    </source>
</evidence>
<evidence type="ECO:0000256" key="1">
    <source>
        <dbReference type="ARBA" id="ARBA00002663"/>
    </source>
</evidence>
<dbReference type="GO" id="GO:0004526">
    <property type="term" value="F:ribonuclease P activity"/>
    <property type="evidence" value="ECO:0007669"/>
    <property type="project" value="UniProtKB-UniRule"/>
</dbReference>
<dbReference type="GO" id="GO:0001682">
    <property type="term" value="P:tRNA 5'-leader removal"/>
    <property type="evidence" value="ECO:0007669"/>
    <property type="project" value="UniProtKB-UniRule"/>
</dbReference>
<dbReference type="EC" id="3.1.26.5" evidence="7 8"/>
<organism evidence="9 10">
    <name type="scientific">Thermoflexibacter ruber</name>
    <dbReference type="NCBI Taxonomy" id="1003"/>
    <lineage>
        <taxon>Bacteria</taxon>
        <taxon>Pseudomonadati</taxon>
        <taxon>Bacteroidota</taxon>
        <taxon>Cytophagia</taxon>
        <taxon>Cytophagales</taxon>
        <taxon>Thermoflexibacteraceae</taxon>
        <taxon>Thermoflexibacter</taxon>
    </lineage>
</organism>
<keyword evidence="5 7" id="KW-0378">Hydrolase</keyword>
<proteinExistence type="inferred from homology"/>
<sequence>MKLHRFPKSERLRSKKVIESLFSPADKSLGGNVFLYPFKIFWLNPQAEGSPLFPQVIISIPKKHFKKAVVRNRLRRQIKEVYRTHKFNLFQHKKTPFALGIIYIAKEKHDFSFIKKKLIYALEKMLKTIKDTP</sequence>
<evidence type="ECO:0000313" key="10">
    <source>
        <dbReference type="Proteomes" id="UP000199513"/>
    </source>
</evidence>
<evidence type="ECO:0000313" key="9">
    <source>
        <dbReference type="EMBL" id="SFE90013.1"/>
    </source>
</evidence>
<dbReference type="NCBIfam" id="TIGR00188">
    <property type="entry name" value="rnpA"/>
    <property type="match status" value="1"/>
</dbReference>
<comment type="catalytic activity">
    <reaction evidence="7">
        <text>Endonucleolytic cleavage of RNA, removing 5'-extranucleotides from tRNA precursor.</text>
        <dbReference type="EC" id="3.1.26.5"/>
    </reaction>
</comment>
<dbReference type="RefSeq" id="WP_177217292.1">
    <property type="nucleotide sequence ID" value="NZ_FONY01000009.1"/>
</dbReference>
<dbReference type="AlphaFoldDB" id="A0A1I2EBG6"/>
<dbReference type="InterPro" id="IPR020568">
    <property type="entry name" value="Ribosomal_Su5_D2-typ_SF"/>
</dbReference>
<reference evidence="9 10" key="1">
    <citation type="submission" date="2016-10" db="EMBL/GenBank/DDBJ databases">
        <authorList>
            <person name="de Groot N.N."/>
        </authorList>
    </citation>
    <scope>NUCLEOTIDE SEQUENCE [LARGE SCALE GENOMIC DNA]</scope>
    <source>
        <strain>GEY</strain>
        <strain evidence="10">DSM 9560</strain>
    </source>
</reference>
<evidence type="ECO:0000256" key="8">
    <source>
        <dbReference type="NCBIfam" id="TIGR00188"/>
    </source>
</evidence>
<gene>
    <name evidence="7" type="primary">rnpA</name>
    <name evidence="9" type="ORF">SAMN04488541_100992</name>
</gene>
<evidence type="ECO:0000256" key="7">
    <source>
        <dbReference type="HAMAP-Rule" id="MF_00227"/>
    </source>
</evidence>
<dbReference type="EMBL" id="FONY01000009">
    <property type="protein sequence ID" value="SFE90013.1"/>
    <property type="molecule type" value="Genomic_DNA"/>
</dbReference>
<keyword evidence="3 7" id="KW-0540">Nuclease</keyword>
<name>A0A1I2EBG6_9BACT</name>
<accession>A0A1I2EBG6</accession>